<keyword evidence="7 10" id="KW-0472">Membrane</keyword>
<keyword evidence="4 10" id="KW-1003">Cell membrane</keyword>
<sequence>MIDFFDTFINNWEFFLLLFLRISGLIFSSPIFGRTNIPNIVKIGYCACIAVLFFMSAPQITEQMAAFDYGGDILLFILLCVKELLFGIVLAYVLNLFFQMLAFTAGQMIDMQMGFGMVNVFDVQSNLSIPMIGNFLNIIMLLVFFAVRGYEQLLRIMALTIEQIPIGGVTFNPQIGWVALQLFVEVFLLAVIVAMPIIGAGLLGEACFGILMRMVPQMNAFSIGIPVKIILGFLVLLALIPVYVNYMPQLFEQMFAGLEQMFATLTG</sequence>
<feature type="transmembrane region" description="Helical" evidence="10">
    <location>
        <begin position="43"/>
        <end position="61"/>
    </location>
</feature>
<evidence type="ECO:0000313" key="11">
    <source>
        <dbReference type="EMBL" id="MBC5646748.1"/>
    </source>
</evidence>
<evidence type="ECO:0000256" key="3">
    <source>
        <dbReference type="ARBA" id="ARBA00021717"/>
    </source>
</evidence>
<dbReference type="InterPro" id="IPR006303">
    <property type="entry name" value="FliR"/>
</dbReference>
<name>A0ABR7EAQ2_9FIRM</name>
<evidence type="ECO:0000256" key="5">
    <source>
        <dbReference type="ARBA" id="ARBA00022692"/>
    </source>
</evidence>
<keyword evidence="11" id="KW-0969">Cilium</keyword>
<evidence type="ECO:0000256" key="1">
    <source>
        <dbReference type="ARBA" id="ARBA00002578"/>
    </source>
</evidence>
<comment type="subcellular location">
    <subcellularLocation>
        <location evidence="10">Cell membrane</location>
        <topology evidence="10">Multi-pass membrane protein</topology>
    </subcellularLocation>
    <subcellularLocation>
        <location evidence="10">Bacterial flagellum basal body</location>
    </subcellularLocation>
</comment>
<gene>
    <name evidence="11" type="primary">fliR</name>
    <name evidence="11" type="ORF">H8S18_00105</name>
</gene>
<keyword evidence="11" id="KW-0966">Cell projection</keyword>
<dbReference type="NCBIfam" id="TIGR01400">
    <property type="entry name" value="fliR"/>
    <property type="match status" value="1"/>
</dbReference>
<keyword evidence="11" id="KW-0282">Flagellum</keyword>
<dbReference type="PRINTS" id="PR00953">
    <property type="entry name" value="TYPE3IMRPROT"/>
</dbReference>
<comment type="caution">
    <text evidence="11">The sequence shown here is derived from an EMBL/GenBank/DDBJ whole genome shotgun (WGS) entry which is preliminary data.</text>
</comment>
<evidence type="ECO:0000313" key="12">
    <source>
        <dbReference type="Proteomes" id="UP000606889"/>
    </source>
</evidence>
<comment type="function">
    <text evidence="1 10">Role in flagellar biosynthesis.</text>
</comment>
<keyword evidence="5 10" id="KW-0812">Transmembrane</keyword>
<dbReference type="RefSeq" id="WP_186856294.1">
    <property type="nucleotide sequence ID" value="NZ_JACOON010000001.1"/>
</dbReference>
<dbReference type="EMBL" id="JACOON010000001">
    <property type="protein sequence ID" value="MBC5646748.1"/>
    <property type="molecule type" value="Genomic_DNA"/>
</dbReference>
<dbReference type="Proteomes" id="UP000606889">
    <property type="component" value="Unassembled WGS sequence"/>
</dbReference>
<keyword evidence="6 10" id="KW-1133">Transmembrane helix</keyword>
<evidence type="ECO:0000256" key="7">
    <source>
        <dbReference type="ARBA" id="ARBA00023136"/>
    </source>
</evidence>
<reference evidence="11 12" key="1">
    <citation type="submission" date="2020-08" db="EMBL/GenBank/DDBJ databases">
        <title>Genome public.</title>
        <authorList>
            <person name="Liu C."/>
            <person name="Sun Q."/>
        </authorList>
    </citation>
    <scope>NUCLEOTIDE SEQUENCE [LARGE SCALE GENOMIC DNA]</scope>
    <source>
        <strain evidence="11 12">NSJ-35</strain>
    </source>
</reference>
<evidence type="ECO:0000256" key="6">
    <source>
        <dbReference type="ARBA" id="ARBA00022989"/>
    </source>
</evidence>
<protein>
    <recommendedName>
        <fullName evidence="3 9">Flagellar biosynthetic protein FliR</fullName>
    </recommendedName>
</protein>
<organism evidence="11 12">
    <name type="scientific">Christensenella tenuis</name>
    <dbReference type="NCBI Taxonomy" id="2763033"/>
    <lineage>
        <taxon>Bacteria</taxon>
        <taxon>Bacillati</taxon>
        <taxon>Bacillota</taxon>
        <taxon>Clostridia</taxon>
        <taxon>Christensenellales</taxon>
        <taxon>Christensenellaceae</taxon>
        <taxon>Christensenella</taxon>
    </lineage>
</organism>
<keyword evidence="8 10" id="KW-0975">Bacterial flagellum</keyword>
<proteinExistence type="inferred from homology"/>
<dbReference type="Pfam" id="PF01311">
    <property type="entry name" value="Bac_export_1"/>
    <property type="match status" value="1"/>
</dbReference>
<feature type="transmembrane region" description="Helical" evidence="10">
    <location>
        <begin position="12"/>
        <end position="31"/>
    </location>
</feature>
<dbReference type="PANTHER" id="PTHR30065:SF1">
    <property type="entry name" value="SURFACE PRESENTATION OF ANTIGENS PROTEIN SPAR"/>
    <property type="match status" value="1"/>
</dbReference>
<evidence type="ECO:0000256" key="10">
    <source>
        <dbReference type="RuleBase" id="RU362071"/>
    </source>
</evidence>
<dbReference type="PANTHER" id="PTHR30065">
    <property type="entry name" value="FLAGELLAR BIOSYNTHETIC PROTEIN FLIR"/>
    <property type="match status" value="1"/>
</dbReference>
<evidence type="ECO:0000256" key="8">
    <source>
        <dbReference type="ARBA" id="ARBA00023143"/>
    </source>
</evidence>
<accession>A0ABR7EAQ2</accession>
<feature type="transmembrane region" description="Helical" evidence="10">
    <location>
        <begin position="127"/>
        <end position="147"/>
    </location>
</feature>
<feature type="transmembrane region" description="Helical" evidence="10">
    <location>
        <begin position="186"/>
        <end position="211"/>
    </location>
</feature>
<evidence type="ECO:0000256" key="2">
    <source>
        <dbReference type="ARBA" id="ARBA00009772"/>
    </source>
</evidence>
<comment type="similarity">
    <text evidence="2 10">Belongs to the FliR/MopE/SpaR family.</text>
</comment>
<feature type="transmembrane region" description="Helical" evidence="10">
    <location>
        <begin position="223"/>
        <end position="244"/>
    </location>
</feature>
<dbReference type="InterPro" id="IPR002010">
    <property type="entry name" value="T3SS_IM_R"/>
</dbReference>
<keyword evidence="12" id="KW-1185">Reference proteome</keyword>
<evidence type="ECO:0000256" key="9">
    <source>
        <dbReference type="NCBIfam" id="TIGR01400"/>
    </source>
</evidence>
<evidence type="ECO:0000256" key="4">
    <source>
        <dbReference type="ARBA" id="ARBA00022475"/>
    </source>
</evidence>